<organism evidence="1">
    <name type="scientific">Solanum chacoense</name>
    <name type="common">Chaco potato</name>
    <dbReference type="NCBI Taxonomy" id="4108"/>
    <lineage>
        <taxon>Eukaryota</taxon>
        <taxon>Viridiplantae</taxon>
        <taxon>Streptophyta</taxon>
        <taxon>Embryophyta</taxon>
        <taxon>Tracheophyta</taxon>
        <taxon>Spermatophyta</taxon>
        <taxon>Magnoliopsida</taxon>
        <taxon>eudicotyledons</taxon>
        <taxon>Gunneridae</taxon>
        <taxon>Pentapetalae</taxon>
        <taxon>asterids</taxon>
        <taxon>lamiids</taxon>
        <taxon>Solanales</taxon>
        <taxon>Solanaceae</taxon>
        <taxon>Solanoideae</taxon>
        <taxon>Solaneae</taxon>
        <taxon>Solanum</taxon>
    </lineage>
</organism>
<reference evidence="1" key="1">
    <citation type="submission" date="2015-12" db="EMBL/GenBank/DDBJ databases">
        <title>Gene expression during late stages of embryo sac development: a critical building block for successful pollen-pistil interactions.</title>
        <authorList>
            <person name="Liu Y."/>
            <person name="Joly V."/>
            <person name="Sabar M."/>
            <person name="Matton D.P."/>
        </authorList>
    </citation>
    <scope>NUCLEOTIDE SEQUENCE</scope>
</reference>
<dbReference type="EMBL" id="GEDG01013786">
    <property type="protein sequence ID" value="JAP24983.1"/>
    <property type="molecule type" value="Transcribed_RNA"/>
</dbReference>
<evidence type="ECO:0000313" key="1">
    <source>
        <dbReference type="EMBL" id="JAP15653.1"/>
    </source>
</evidence>
<sequence>MFQLDQESPDFLKGKQSIMNLKIHFNVFLFPMRKVAGNTVFAMETVFCQNLSQIKKYCTSSEYSKGVLLTSS</sequence>
<proteinExistence type="predicted"/>
<accession>A0A0V0H5L8</accession>
<dbReference type="EMBL" id="GEDG01024858">
    <property type="protein sequence ID" value="JAP15653.1"/>
    <property type="molecule type" value="Transcribed_RNA"/>
</dbReference>
<protein>
    <submittedName>
        <fullName evidence="1">Putative ovule protein</fullName>
    </submittedName>
</protein>
<dbReference type="AlphaFoldDB" id="A0A0V0H5L8"/>
<name>A0A0V0H5L8_SOLCH</name>